<proteinExistence type="inferred from homology"/>
<dbReference type="PhylomeDB" id="A0A0G4HJ93"/>
<evidence type="ECO:0008006" key="13">
    <source>
        <dbReference type="Google" id="ProtNLM"/>
    </source>
</evidence>
<dbReference type="PANTHER" id="PTHR45829">
    <property type="entry name" value="MITOCHONDRIAL CARRIER PROTEIN RIM2"/>
    <property type="match status" value="1"/>
</dbReference>
<dbReference type="Gene3D" id="1.50.40.10">
    <property type="entry name" value="Mitochondrial carrier domain"/>
    <property type="match status" value="2"/>
</dbReference>
<dbReference type="EMBL" id="CDMZ01002840">
    <property type="protein sequence ID" value="CEM44108.1"/>
    <property type="molecule type" value="Genomic_DNA"/>
</dbReference>
<dbReference type="PROSITE" id="PS50920">
    <property type="entry name" value="SOLCAR"/>
    <property type="match status" value="3"/>
</dbReference>
<dbReference type="InterPro" id="IPR049562">
    <property type="entry name" value="SLC25A33/36-like"/>
</dbReference>
<gene>
    <name evidence="12" type="ORF">Cvel_28045</name>
</gene>
<keyword evidence="6" id="KW-1133">Transmembrane helix</keyword>
<evidence type="ECO:0000256" key="11">
    <source>
        <dbReference type="SAM" id="MobiDB-lite"/>
    </source>
</evidence>
<keyword evidence="7" id="KW-0496">Mitochondrion</keyword>
<reference evidence="12" key="1">
    <citation type="submission" date="2014-11" db="EMBL/GenBank/DDBJ databases">
        <authorList>
            <person name="Otto D Thomas"/>
            <person name="Naeem Raeece"/>
        </authorList>
    </citation>
    <scope>NUCLEOTIDE SEQUENCE</scope>
</reference>
<evidence type="ECO:0000256" key="3">
    <source>
        <dbReference type="ARBA" id="ARBA00022692"/>
    </source>
</evidence>
<organism evidence="12">
    <name type="scientific">Chromera velia CCMP2878</name>
    <dbReference type="NCBI Taxonomy" id="1169474"/>
    <lineage>
        <taxon>Eukaryota</taxon>
        <taxon>Sar</taxon>
        <taxon>Alveolata</taxon>
        <taxon>Colpodellida</taxon>
        <taxon>Chromeraceae</taxon>
        <taxon>Chromera</taxon>
    </lineage>
</organism>
<feature type="region of interest" description="Disordered" evidence="11">
    <location>
        <begin position="318"/>
        <end position="375"/>
    </location>
</feature>
<dbReference type="GO" id="GO:0005743">
    <property type="term" value="C:mitochondrial inner membrane"/>
    <property type="evidence" value="ECO:0007669"/>
    <property type="project" value="UniProtKB-SubCell"/>
</dbReference>
<evidence type="ECO:0000256" key="10">
    <source>
        <dbReference type="RuleBase" id="RU000488"/>
    </source>
</evidence>
<dbReference type="PRINTS" id="PR00926">
    <property type="entry name" value="MITOCARRIER"/>
</dbReference>
<dbReference type="AlphaFoldDB" id="A0A0G4HJ93"/>
<comment type="similarity">
    <text evidence="10">Belongs to the mitochondrial carrier (TC 2.A.29) family.</text>
</comment>
<feature type="repeat" description="Solcar" evidence="9">
    <location>
        <begin position="96"/>
        <end position="182"/>
    </location>
</feature>
<evidence type="ECO:0000256" key="8">
    <source>
        <dbReference type="ARBA" id="ARBA00023136"/>
    </source>
</evidence>
<dbReference type="InterPro" id="IPR018108">
    <property type="entry name" value="MCP_transmembrane"/>
</dbReference>
<accession>A0A0G4HJ93</accession>
<feature type="repeat" description="Solcar" evidence="9">
    <location>
        <begin position="214"/>
        <end position="298"/>
    </location>
</feature>
<comment type="subcellular location">
    <subcellularLocation>
        <location evidence="1">Mitochondrion inner membrane</location>
        <topology evidence="1">Multi-pass membrane protein</topology>
    </subcellularLocation>
</comment>
<dbReference type="InterPro" id="IPR002067">
    <property type="entry name" value="MCP"/>
</dbReference>
<keyword evidence="5" id="KW-0999">Mitochondrion inner membrane</keyword>
<dbReference type="GO" id="GO:1990519">
    <property type="term" value="P:pyrimidine nucleotide import into mitochondrion"/>
    <property type="evidence" value="ECO:0007669"/>
    <property type="project" value="TreeGrafter"/>
</dbReference>
<dbReference type="SUPFAM" id="SSF103506">
    <property type="entry name" value="Mitochondrial carrier"/>
    <property type="match status" value="1"/>
</dbReference>
<keyword evidence="2 10" id="KW-0813">Transport</keyword>
<feature type="repeat" description="Solcar" evidence="9">
    <location>
        <begin position="3"/>
        <end position="88"/>
    </location>
</feature>
<keyword evidence="3 9" id="KW-0812">Transmembrane</keyword>
<evidence type="ECO:0000256" key="7">
    <source>
        <dbReference type="ARBA" id="ARBA00023128"/>
    </source>
</evidence>
<evidence type="ECO:0000256" key="5">
    <source>
        <dbReference type="ARBA" id="ARBA00022792"/>
    </source>
</evidence>
<dbReference type="GO" id="GO:0015218">
    <property type="term" value="F:pyrimidine nucleotide transmembrane transporter activity"/>
    <property type="evidence" value="ECO:0007669"/>
    <property type="project" value="InterPro"/>
</dbReference>
<name>A0A0G4HJ93_9ALVE</name>
<dbReference type="VEuPathDB" id="CryptoDB:Cvel_28045"/>
<sequence>MRDSKVLNFIAGGLAGAVASSLTNPIEMVKTQLQSSYTGKGANFFSAAGDIYRKEGVSGFYRGLGPTLVGIVPARSSYFWAYAATKAVLGLKLGSESPVVHFVSAVAAGFVTSTLTNPLWMVRTRIQLLGESGSMYAGWSDAFRDIIKNEGWKGLMKGVVPSYWGISEGAIYWMLYEKLKKRLADEENGVVEEIPNDWTAPIRRAERALPKPVRMFAVSGLCKAVASSFAYPHEVCRVRLRQGAVNGVFKYTGMLQTLQLVAKEEGIAGLYRGLPAHLVRVVPNNIILFYTYETLARILDETAKGVITQARRQRERRERRIAEREQRAAEEAEQREGKKWRRRKRTSASLLFPVHDSRSSLGGGGNRGESWSSRVRLGRRRERGVHLISQS</sequence>
<evidence type="ECO:0000256" key="2">
    <source>
        <dbReference type="ARBA" id="ARBA00022448"/>
    </source>
</evidence>
<evidence type="ECO:0000256" key="4">
    <source>
        <dbReference type="ARBA" id="ARBA00022737"/>
    </source>
</evidence>
<dbReference type="InterPro" id="IPR023395">
    <property type="entry name" value="MCP_dom_sf"/>
</dbReference>
<dbReference type="Pfam" id="PF00153">
    <property type="entry name" value="Mito_carr"/>
    <property type="match status" value="3"/>
</dbReference>
<evidence type="ECO:0000313" key="12">
    <source>
        <dbReference type="EMBL" id="CEM44108.1"/>
    </source>
</evidence>
<evidence type="ECO:0000256" key="9">
    <source>
        <dbReference type="PROSITE-ProRule" id="PRU00282"/>
    </source>
</evidence>
<dbReference type="PANTHER" id="PTHR45829:SF4">
    <property type="entry name" value="MITOCHONDRIAL CARRIER PROTEIN RIM2"/>
    <property type="match status" value="1"/>
</dbReference>
<keyword evidence="4" id="KW-0677">Repeat</keyword>
<protein>
    <recommendedName>
        <fullName evidence="13">Mitochondrial carrier protein</fullName>
    </recommendedName>
</protein>
<evidence type="ECO:0000256" key="1">
    <source>
        <dbReference type="ARBA" id="ARBA00004448"/>
    </source>
</evidence>
<evidence type="ECO:0000256" key="6">
    <source>
        <dbReference type="ARBA" id="ARBA00022989"/>
    </source>
</evidence>
<feature type="compositionally biased region" description="Basic and acidic residues" evidence="11">
    <location>
        <begin position="318"/>
        <end position="337"/>
    </location>
</feature>
<keyword evidence="8 9" id="KW-0472">Membrane</keyword>